<evidence type="ECO:0000256" key="7">
    <source>
        <dbReference type="ARBA" id="ARBA00023136"/>
    </source>
</evidence>
<feature type="transmembrane region" description="Helical" evidence="8">
    <location>
        <begin position="208"/>
        <end position="226"/>
    </location>
</feature>
<dbReference type="PANTHER" id="PTHR43394">
    <property type="entry name" value="ATP-DEPENDENT PERMEASE MDL1, MITOCHONDRIAL"/>
    <property type="match status" value="1"/>
</dbReference>
<dbReference type="InterPro" id="IPR039421">
    <property type="entry name" value="Type_1_exporter"/>
</dbReference>
<dbReference type="InParanoid" id="B8ME52"/>
<dbReference type="Proteomes" id="UP000001745">
    <property type="component" value="Unassembled WGS sequence"/>
</dbReference>
<dbReference type="CDD" id="cd18577">
    <property type="entry name" value="ABC_6TM_Pgp_ABCB1_D1_like"/>
    <property type="match status" value="1"/>
</dbReference>
<feature type="domain" description="ABC transmembrane type-1" evidence="10">
    <location>
        <begin position="57"/>
        <end position="349"/>
    </location>
</feature>
<dbReference type="EMBL" id="EQ962656">
    <property type="protein sequence ID" value="EED16479.1"/>
    <property type="molecule type" value="Genomic_DNA"/>
</dbReference>
<feature type="transmembrane region" description="Helical" evidence="8">
    <location>
        <begin position="106"/>
        <end position="129"/>
    </location>
</feature>
<dbReference type="Gene3D" id="3.40.50.300">
    <property type="entry name" value="P-loop containing nucleotide triphosphate hydrolases"/>
    <property type="match status" value="2"/>
</dbReference>
<dbReference type="Gene3D" id="1.20.1560.10">
    <property type="entry name" value="ABC transporter type 1, transmembrane domain"/>
    <property type="match status" value="2"/>
</dbReference>
<dbReference type="PROSITE" id="PS00211">
    <property type="entry name" value="ABC_TRANSPORTER_1"/>
    <property type="match status" value="1"/>
</dbReference>
<protein>
    <submittedName>
        <fullName evidence="11">ABC a-pheromone efflux pump AtrD</fullName>
        <ecNumber evidence="11">3.6.3.44</ecNumber>
    </submittedName>
</protein>
<dbReference type="OMA" id="TFWACLT"/>
<feature type="transmembrane region" description="Helical" evidence="8">
    <location>
        <begin position="812"/>
        <end position="835"/>
    </location>
</feature>
<dbReference type="FunCoup" id="B8ME52">
    <property type="interactions" value="764"/>
</dbReference>
<keyword evidence="6 8" id="KW-1133">Transmembrane helix</keyword>
<keyword evidence="7 8" id="KW-0472">Membrane</keyword>
<dbReference type="GO" id="GO:0090374">
    <property type="term" value="P:oligopeptide export from mitochondrion"/>
    <property type="evidence" value="ECO:0007669"/>
    <property type="project" value="TreeGrafter"/>
</dbReference>
<organism evidence="11 12">
    <name type="scientific">Talaromyces stipitatus (strain ATCC 10500 / CBS 375.48 / QM 6759 / NRRL 1006)</name>
    <name type="common">Penicillium stipitatum</name>
    <dbReference type="NCBI Taxonomy" id="441959"/>
    <lineage>
        <taxon>Eukaryota</taxon>
        <taxon>Fungi</taxon>
        <taxon>Dikarya</taxon>
        <taxon>Ascomycota</taxon>
        <taxon>Pezizomycotina</taxon>
        <taxon>Eurotiomycetes</taxon>
        <taxon>Eurotiomycetidae</taxon>
        <taxon>Eurotiales</taxon>
        <taxon>Trichocomaceae</taxon>
        <taxon>Talaromyces</taxon>
        <taxon>Talaromyces sect. Talaromyces</taxon>
    </lineage>
</organism>
<accession>B8ME52</accession>
<feature type="transmembrane region" description="Helical" evidence="8">
    <location>
        <begin position="998"/>
        <end position="1020"/>
    </location>
</feature>
<dbReference type="GeneID" id="8106304"/>
<keyword evidence="12" id="KW-1185">Reference proteome</keyword>
<dbReference type="InterPro" id="IPR003439">
    <property type="entry name" value="ABC_transporter-like_ATP-bd"/>
</dbReference>
<sequence>MADTLEAIDHSRDGPNREVSGISTTIDSNHDDEKISLKTSWRSLFRFTTIFHIPLLLLALPITVAAGVIRIVFALYLGKLFQVLSQFGTGAINGHQLMEQTRDNTFILLIIGAATWLASTCFFFVWIVFGELQVRGASRLLFGRLLARDLMWFDMRKDGVGSFLSHSQKQLRELQIATAQPLGLVIMHVIRILTGIILAFVISWRVTLVTMAGIPVTFAVIIFTSSRMSPILKAQQSELSEASKITYDAFKSIDVVKCLNGQASTYTQMMARIRAAARLYMRLAILSSVQAAFPRFMSSAMFVQGFWYGSVLVRSGRLEPGDVLTTFWACMTVTQSMGQLVQHSATLERGKIAGETLHQYIRAEVTNDSTLKIQRDRYPNLHTEDIVLKDVVFSYPSRSETPVLNGLNIRFPAGRTTFIVGHSGAGKSTLINLLLQFYSPTSGGIIIGDTPFQAAKTSWVRQNITFVQQNSYLFNESLWDNIAFGSHNPRSVSNDQMEMCIEMANLQGTIRTLPNQLNTLVGLGGNLLSGGQKQRVAIARARMKNSAVLILDEFTSALDYDNRATVMESVRKWRQGMTTIIVTHDTANILDDDFVYVLEAGQVAASGLKRDLLRGDQRAIFAKAITDPISPQRSLDEDILEVRCLSEQSWLDDASVDTWFASFESSDTMETPSTALIDRSFDKDIQFSPSAQTSLRELWPIARKPDPVNNRLSMADGGKHRPSRLRTFLSRRHGYNQVPTEDTGITTTLPLQKTLLTIPKILNLRQRVLLAIAAILATLHAASTPVFSYLLSKLFTSYYVADRHHASSIAKTYSILIVTVALVDAFVLSTMLYLLEYCSQAWMDKLRGRAMQRVLAQPCSWFEQEGHGPLQLTICLDQHAEEIRNLAGKFGSFLIICIMTAVIAIIWSFSLKWQLTFVSLSCGPVWYGMSKGLELVNTRWERSSNDLNVGMGSIFSEAFTDIATVRAFTLENHFTGKLSNLLSRRLGVSFKRGFSTGLFFGLVESVIIFASALLIYYAAVLAAPDAMGITNILSVLTMILFSLGYAASVISWIPQVNSANDTATRLIRLSQLRDGSSSHENSGKLRVFQPVPVEFHNLSFRYPSRPEASILTDFSVKIPENSCSAIVGSSGSGKSTVISLLLGLYACPDPSPGQELIAPLTLGGVDIRQLHMPTLRSMIGYVPQQPKLFADTIRANITYGLDPYSRFNSLKNIETAAVSAGIADFIYSLPEGYSTLIGEGGLTLSGGQAQRLVIARALVRHPRILILDEATSNLDAESAEIIRRSVRKLLATPGQGLTVIMVTHSRDMMEMADNVIVVDKGMVVEQGSFMGLMKRVNGRLRQMLDVD</sequence>
<dbReference type="GO" id="GO:0005743">
    <property type="term" value="C:mitochondrial inner membrane"/>
    <property type="evidence" value="ECO:0007669"/>
    <property type="project" value="TreeGrafter"/>
</dbReference>
<dbReference type="SUPFAM" id="SSF52540">
    <property type="entry name" value="P-loop containing nucleoside triphosphate hydrolases"/>
    <property type="match status" value="2"/>
</dbReference>
<evidence type="ECO:0000256" key="5">
    <source>
        <dbReference type="ARBA" id="ARBA00022840"/>
    </source>
</evidence>
<keyword evidence="4" id="KW-0547">Nucleotide-binding</keyword>
<evidence type="ECO:0000256" key="1">
    <source>
        <dbReference type="ARBA" id="ARBA00004141"/>
    </source>
</evidence>
<dbReference type="InterPro" id="IPR003593">
    <property type="entry name" value="AAA+_ATPase"/>
</dbReference>
<dbReference type="STRING" id="441959.B8ME52"/>
<dbReference type="InterPro" id="IPR011527">
    <property type="entry name" value="ABC1_TM_dom"/>
</dbReference>
<evidence type="ECO:0000256" key="3">
    <source>
        <dbReference type="ARBA" id="ARBA00022692"/>
    </source>
</evidence>
<feature type="domain" description="ABC transporter" evidence="9">
    <location>
        <begin position="1093"/>
        <end position="1345"/>
    </location>
</feature>
<feature type="transmembrane region" description="Helical" evidence="8">
    <location>
        <begin position="890"/>
        <end position="910"/>
    </location>
</feature>
<evidence type="ECO:0000256" key="8">
    <source>
        <dbReference type="SAM" id="Phobius"/>
    </source>
</evidence>
<keyword evidence="11" id="KW-0378">Hydrolase</keyword>
<dbReference type="Pfam" id="PF00005">
    <property type="entry name" value="ABC_tran"/>
    <property type="match status" value="2"/>
</dbReference>
<dbReference type="PROSITE" id="PS50929">
    <property type="entry name" value="ABC_TM1F"/>
    <property type="match status" value="2"/>
</dbReference>
<keyword evidence="3 8" id="KW-0812">Transmembrane</keyword>
<feature type="transmembrane region" description="Helical" evidence="8">
    <location>
        <begin position="768"/>
        <end position="792"/>
    </location>
</feature>
<feature type="domain" description="ABC transporter" evidence="9">
    <location>
        <begin position="386"/>
        <end position="625"/>
    </location>
</feature>
<keyword evidence="5" id="KW-0067">ATP-binding</keyword>
<feature type="transmembrane region" description="Helical" evidence="8">
    <location>
        <begin position="1032"/>
        <end position="1053"/>
    </location>
</feature>
<evidence type="ECO:0000259" key="9">
    <source>
        <dbReference type="PROSITE" id="PS50893"/>
    </source>
</evidence>
<dbReference type="HOGENOM" id="CLU_000604_17_2_1"/>
<evidence type="ECO:0000256" key="6">
    <source>
        <dbReference type="ARBA" id="ARBA00022989"/>
    </source>
</evidence>
<dbReference type="SMART" id="SM00382">
    <property type="entry name" value="AAA"/>
    <property type="match status" value="2"/>
</dbReference>
<gene>
    <name evidence="11" type="ORF">TSTA_015640</name>
</gene>
<dbReference type="OrthoDB" id="6500128at2759"/>
<dbReference type="CDD" id="cd18578">
    <property type="entry name" value="ABC_6TM_Pgp_ABCB1_D2_like"/>
    <property type="match status" value="1"/>
</dbReference>
<dbReference type="GO" id="GO:0005524">
    <property type="term" value="F:ATP binding"/>
    <property type="evidence" value="ECO:0007669"/>
    <property type="project" value="UniProtKB-KW"/>
</dbReference>
<dbReference type="GO" id="GO:0016887">
    <property type="term" value="F:ATP hydrolysis activity"/>
    <property type="evidence" value="ECO:0007669"/>
    <property type="project" value="InterPro"/>
</dbReference>
<dbReference type="PANTHER" id="PTHR43394:SF15">
    <property type="entry name" value="ALPHA-FACTOR-TRANSPORTING ATPASE"/>
    <property type="match status" value="1"/>
</dbReference>
<dbReference type="VEuPathDB" id="FungiDB:TSTA_015640"/>
<dbReference type="FunFam" id="3.40.50.300:FF:000604">
    <property type="entry name" value="ABC transporter B family member 28"/>
    <property type="match status" value="2"/>
</dbReference>
<feature type="transmembrane region" description="Helical" evidence="8">
    <location>
        <begin position="44"/>
        <end position="77"/>
    </location>
</feature>
<keyword evidence="2" id="KW-0813">Transport</keyword>
<feature type="transmembrane region" description="Helical" evidence="8">
    <location>
        <begin position="182"/>
        <end position="202"/>
    </location>
</feature>
<dbReference type="RefSeq" id="XP_002483713.1">
    <property type="nucleotide sequence ID" value="XM_002483668.1"/>
</dbReference>
<name>B8ME52_TALSN</name>
<dbReference type="InterPro" id="IPR027417">
    <property type="entry name" value="P-loop_NTPase"/>
</dbReference>
<dbReference type="SUPFAM" id="SSF90123">
    <property type="entry name" value="ABC transporter transmembrane region"/>
    <property type="match status" value="2"/>
</dbReference>
<dbReference type="Pfam" id="PF00664">
    <property type="entry name" value="ABC_membrane"/>
    <property type="match status" value="2"/>
</dbReference>
<evidence type="ECO:0000259" key="10">
    <source>
        <dbReference type="PROSITE" id="PS50929"/>
    </source>
</evidence>
<reference evidence="12" key="1">
    <citation type="journal article" date="2015" name="Genome Announc.">
        <title>Genome sequence of the AIDS-associated pathogen Penicillium marneffei (ATCC18224) and its near taxonomic relative Talaromyces stipitatus (ATCC10500).</title>
        <authorList>
            <person name="Nierman W.C."/>
            <person name="Fedorova-Abrams N.D."/>
            <person name="Andrianopoulos A."/>
        </authorList>
    </citation>
    <scope>NUCLEOTIDE SEQUENCE [LARGE SCALE GENOMIC DNA]</scope>
    <source>
        <strain evidence="12">ATCC 10500 / CBS 375.48 / QM 6759 / NRRL 1006</strain>
    </source>
</reference>
<dbReference type="PhylomeDB" id="B8ME52"/>
<feature type="domain" description="ABC transmembrane type-1" evidence="10">
    <location>
        <begin position="771"/>
        <end position="1058"/>
    </location>
</feature>
<evidence type="ECO:0000256" key="2">
    <source>
        <dbReference type="ARBA" id="ARBA00022448"/>
    </source>
</evidence>
<dbReference type="InterPro" id="IPR017871">
    <property type="entry name" value="ABC_transporter-like_CS"/>
</dbReference>
<evidence type="ECO:0000256" key="4">
    <source>
        <dbReference type="ARBA" id="ARBA00022741"/>
    </source>
</evidence>
<dbReference type="InterPro" id="IPR036640">
    <property type="entry name" value="ABC1_TM_sf"/>
</dbReference>
<dbReference type="GO" id="GO:0015421">
    <property type="term" value="F:ABC-type oligopeptide transporter activity"/>
    <property type="evidence" value="ECO:0007669"/>
    <property type="project" value="TreeGrafter"/>
</dbReference>
<dbReference type="eggNOG" id="KOG0055">
    <property type="taxonomic scope" value="Eukaryota"/>
</dbReference>
<comment type="subcellular location">
    <subcellularLocation>
        <location evidence="1">Membrane</location>
        <topology evidence="1">Multi-pass membrane protein</topology>
    </subcellularLocation>
</comment>
<dbReference type="PROSITE" id="PS50893">
    <property type="entry name" value="ABC_TRANSPORTER_2"/>
    <property type="match status" value="2"/>
</dbReference>
<proteinExistence type="predicted"/>
<evidence type="ECO:0000313" key="11">
    <source>
        <dbReference type="EMBL" id="EED16479.1"/>
    </source>
</evidence>
<dbReference type="EC" id="3.6.3.44" evidence="11"/>
<evidence type="ECO:0000313" key="12">
    <source>
        <dbReference type="Proteomes" id="UP000001745"/>
    </source>
</evidence>